<dbReference type="Pfam" id="PF18829">
    <property type="entry name" value="Importin_rep_6"/>
    <property type="match status" value="1"/>
</dbReference>
<protein>
    <submittedName>
        <fullName evidence="11">Importin subunit beta-3</fullName>
    </submittedName>
</protein>
<evidence type="ECO:0000313" key="12">
    <source>
        <dbReference type="Proteomes" id="UP001497600"/>
    </source>
</evidence>
<feature type="domain" description="Importin subunit beta-1/Transportin-1-like TPR repeats" evidence="9">
    <location>
        <begin position="488"/>
        <end position="654"/>
    </location>
</feature>
<dbReference type="Pfam" id="PF18816">
    <property type="entry name" value="Importin_rep_5"/>
    <property type="match status" value="1"/>
</dbReference>
<reference evidence="11 12" key="1">
    <citation type="submission" date="2024-01" db="EMBL/GenBank/DDBJ databases">
        <authorList>
            <consortium name="Genoscope - CEA"/>
            <person name="William W."/>
        </authorList>
    </citation>
    <scope>NUCLEOTIDE SEQUENCE [LARGE SCALE GENOMIC DNA]</scope>
    <source>
        <strain evidence="11 12">29B2s-10</strain>
    </source>
</reference>
<keyword evidence="5" id="KW-0677">Repeat</keyword>
<organism evidence="11 12">
    <name type="scientific">[Candida] anglica</name>
    <dbReference type="NCBI Taxonomy" id="148631"/>
    <lineage>
        <taxon>Eukaryota</taxon>
        <taxon>Fungi</taxon>
        <taxon>Dikarya</taxon>
        <taxon>Ascomycota</taxon>
        <taxon>Saccharomycotina</taxon>
        <taxon>Pichiomycetes</taxon>
        <taxon>Debaryomycetaceae</taxon>
        <taxon>Kurtzmaniella</taxon>
    </lineage>
</organism>
<sequence length="1111" mass="121653">MSALQPDVHATLLQLLSGLVSADNATRAAAEKSLEAEWSQRENVEMLLIFLAEQATAGENDTIRSFSAVLFRRIAIRMPRDPSVSSVTDRTIDLVSIPVKTELRKLLLTGFTAPQQNMVRHKLGDAIAEVARESGEQKKNNNNSGGADDWPELIPILFSSATNPNDSSFRESAFRVFSSTPELISSQYFATALPVFNAGFEDDCDDVRIAACSAFVAFFQGLPKRHWNDMAPLLPNLLNSLPRFLQNGQDSALAAVLESLIELVDLAPKLFKDMFPTIIGFCSQVATKKDEVDGATRMAALELLTTFAEVSPAMCKRTPSYTESMVTNTLSMLTEVCIDDDDAAEWNNKDEDGVQDGDDEDDEPEYEAARQALDRVALKLGGQALASPLFQYLPQMINSTDFRQRQAALMALSAAAEGCSDVLMSEIPRILDMILPTLQDSHPRVQYACCNALGQMSTDFADVMQRTVGDRVLPALIGMLTNKFVPRVQTHAAAALVNFSENASKEVLEPYLDSLLNNLLVLLNSPKRYVQEQVLTTIAIIADSAEKKFATYYDTLMPLLISVLRSEDASHKVLKAKCIECSTLIALAVGKEMFLPLSQELIQLFGYIQQTATEDDDLIKSYLEQGWGRICRILESDFLPYLPSVLPPLLISAKATQDISLLDEEEVEEFDNNPEWDVISLSGKMIAVHTASLDDKQSAMDLLRTYAIQLKGDFQPWVREIVETIAIPALDFYLHDGVRGSAALTLAALLRCSVIATGAQSNETVSLWTQICNKLMEVLAAEPVAEVLVANYTSLVECVAALGSTPAFTTQDQLEQMSECINTNLTEIYSRIKSRDNEDDEYTEDVDEEEDEYTDEELLDEINKAVSAIAKNTKQAFLVVFSTLAPTVATFIQDENTNVKLCGLCIICDVLERTAEESGAYHDMFVAAIGESLSSSHAGVRQAAFFAVGIAAQHGGETYRSFCLSCLEPMFKMTQVPDARAEENILATENAVSAIAKVCRSYGADIPGLDAVLQQWVTLLPVVQDEEAAPFAYSFLAELVKNNHPAVVSQLPKVVDSVVQALTHASIAGATAERTVAAVKQALGTIPQADAVALMGKYPADVQIVIQKWFA</sequence>
<accession>A0ABP0EI50</accession>
<dbReference type="SUPFAM" id="SSF48371">
    <property type="entry name" value="ARM repeat"/>
    <property type="match status" value="2"/>
</dbReference>
<dbReference type="Pfam" id="PF18808">
    <property type="entry name" value="Importin_rep_4"/>
    <property type="match status" value="1"/>
</dbReference>
<keyword evidence="4" id="KW-0963">Cytoplasm</keyword>
<dbReference type="InterPro" id="IPR041653">
    <property type="entry name" value="Importin_rep_4"/>
</dbReference>
<dbReference type="InterPro" id="IPR057672">
    <property type="entry name" value="TPR_IPO4/5"/>
</dbReference>
<evidence type="ECO:0000256" key="4">
    <source>
        <dbReference type="ARBA" id="ARBA00022490"/>
    </source>
</evidence>
<dbReference type="InterPro" id="IPR058584">
    <property type="entry name" value="IMB1_TNPO1-like_TPR"/>
</dbReference>
<keyword evidence="7" id="KW-0539">Nucleus</keyword>
<dbReference type="Pfam" id="PF25574">
    <property type="entry name" value="TPR_IMB1"/>
    <property type="match status" value="1"/>
</dbReference>
<evidence type="ECO:0000256" key="2">
    <source>
        <dbReference type="ARBA" id="ARBA00004496"/>
    </source>
</evidence>
<evidence type="ECO:0000256" key="1">
    <source>
        <dbReference type="ARBA" id="ARBA00004123"/>
    </source>
</evidence>
<evidence type="ECO:0000256" key="6">
    <source>
        <dbReference type="ARBA" id="ARBA00022927"/>
    </source>
</evidence>
<evidence type="ECO:0000256" key="7">
    <source>
        <dbReference type="ARBA" id="ARBA00023242"/>
    </source>
</evidence>
<keyword evidence="6" id="KW-0653">Protein transport</keyword>
<feature type="compositionally biased region" description="Acidic residues" evidence="8">
    <location>
        <begin position="353"/>
        <end position="366"/>
    </location>
</feature>
<name>A0ABP0EI50_9ASCO</name>
<evidence type="ECO:0000256" key="3">
    <source>
        <dbReference type="ARBA" id="ARBA00022448"/>
    </source>
</evidence>
<dbReference type="PANTHER" id="PTHR10527">
    <property type="entry name" value="IMPORTIN BETA"/>
    <property type="match status" value="1"/>
</dbReference>
<dbReference type="EMBL" id="OZ004257">
    <property type="protein sequence ID" value="CAK7909367.1"/>
    <property type="molecule type" value="Genomic_DNA"/>
</dbReference>
<evidence type="ECO:0000259" key="9">
    <source>
        <dbReference type="Pfam" id="PF25574"/>
    </source>
</evidence>
<evidence type="ECO:0000259" key="10">
    <source>
        <dbReference type="Pfam" id="PF25780"/>
    </source>
</evidence>
<dbReference type="Gene3D" id="6.10.140.1700">
    <property type="match status" value="1"/>
</dbReference>
<keyword evidence="3" id="KW-0813">Transport</keyword>
<dbReference type="Gene3D" id="1.25.10.10">
    <property type="entry name" value="Leucine-rich Repeat Variant"/>
    <property type="match status" value="1"/>
</dbReference>
<keyword evidence="12" id="KW-1185">Reference proteome</keyword>
<dbReference type="InterPro" id="IPR040122">
    <property type="entry name" value="Importin_beta"/>
</dbReference>
<dbReference type="InterPro" id="IPR011989">
    <property type="entry name" value="ARM-like"/>
</dbReference>
<dbReference type="Pfam" id="PF13513">
    <property type="entry name" value="HEAT_EZ"/>
    <property type="match status" value="1"/>
</dbReference>
<evidence type="ECO:0000313" key="11">
    <source>
        <dbReference type="EMBL" id="CAK7909367.1"/>
    </source>
</evidence>
<gene>
    <name evidence="11" type="primary">PSE1</name>
    <name evidence="11" type="ORF">CAAN4_E14532</name>
</gene>
<dbReference type="InterPro" id="IPR016024">
    <property type="entry name" value="ARM-type_fold"/>
</dbReference>
<dbReference type="InterPro" id="IPR040928">
    <property type="entry name" value="Importin_rep_5"/>
</dbReference>
<evidence type="ECO:0000256" key="8">
    <source>
        <dbReference type="SAM" id="MobiDB-lite"/>
    </source>
</evidence>
<comment type="subcellular location">
    <subcellularLocation>
        <location evidence="2">Cytoplasm</location>
    </subcellularLocation>
    <subcellularLocation>
        <location evidence="1">Nucleus</location>
    </subcellularLocation>
</comment>
<dbReference type="InterPro" id="IPR041389">
    <property type="entry name" value="Importin_rep_6"/>
</dbReference>
<feature type="region of interest" description="Disordered" evidence="8">
    <location>
        <begin position="345"/>
        <end position="366"/>
    </location>
</feature>
<evidence type="ECO:0000256" key="5">
    <source>
        <dbReference type="ARBA" id="ARBA00022737"/>
    </source>
</evidence>
<dbReference type="Pfam" id="PF25780">
    <property type="entry name" value="TPR_IPO5"/>
    <property type="match status" value="1"/>
</dbReference>
<feature type="domain" description="IPO4/5-like TPR repeats" evidence="10">
    <location>
        <begin position="115"/>
        <end position="280"/>
    </location>
</feature>
<proteinExistence type="predicted"/>
<dbReference type="Proteomes" id="UP001497600">
    <property type="component" value="Chromosome E"/>
</dbReference>